<evidence type="ECO:0000313" key="11">
    <source>
        <dbReference type="Proteomes" id="UP000094385"/>
    </source>
</evidence>
<dbReference type="PRINTS" id="PR01911">
    <property type="entry name" value="PFDSPHPHTASE"/>
</dbReference>
<dbReference type="InterPro" id="IPR020422">
    <property type="entry name" value="TYR_PHOSPHATASE_DUAL_dom"/>
</dbReference>
<evidence type="ECO:0000256" key="4">
    <source>
        <dbReference type="ARBA" id="ARBA00047342"/>
    </source>
</evidence>
<dbReference type="GO" id="GO:0005737">
    <property type="term" value="C:cytoplasm"/>
    <property type="evidence" value="ECO:0007669"/>
    <property type="project" value="TreeGrafter"/>
</dbReference>
<organism evidence="10 11">
    <name type="scientific">Lipomyces starkeyi NRRL Y-11557</name>
    <dbReference type="NCBI Taxonomy" id="675824"/>
    <lineage>
        <taxon>Eukaryota</taxon>
        <taxon>Fungi</taxon>
        <taxon>Dikarya</taxon>
        <taxon>Ascomycota</taxon>
        <taxon>Saccharomycotina</taxon>
        <taxon>Lipomycetes</taxon>
        <taxon>Lipomycetales</taxon>
        <taxon>Lipomycetaceae</taxon>
        <taxon>Lipomyces</taxon>
    </lineage>
</organism>
<comment type="catalytic activity">
    <reaction evidence="5">
        <text>3,5-bis(diphospho)-1D-myo-inositol 1,2,4,6-tetrakisphosphate + H2O = 3-diphospho-1D-myo-inositol 1,2,4,5,6-pentakisphosphate + phosphate + 2 H(+)</text>
        <dbReference type="Rhea" id="RHEA:56312"/>
        <dbReference type="ChEBI" id="CHEBI:15377"/>
        <dbReference type="ChEBI" id="CHEBI:15378"/>
        <dbReference type="ChEBI" id="CHEBI:43474"/>
        <dbReference type="ChEBI" id="CHEBI:140372"/>
        <dbReference type="ChEBI" id="CHEBI:140374"/>
        <dbReference type="EC" id="3.6.1.52"/>
    </reaction>
    <physiologicalReaction direction="left-to-right" evidence="5">
        <dbReference type="Rhea" id="RHEA:56313"/>
    </physiologicalReaction>
</comment>
<keyword evidence="11" id="KW-1185">Reference proteome</keyword>
<dbReference type="GO" id="GO:0007015">
    <property type="term" value="P:actin filament organization"/>
    <property type="evidence" value="ECO:0007669"/>
    <property type="project" value="EnsemblFungi"/>
</dbReference>
<proteinExistence type="inferred from homology"/>
<keyword evidence="2" id="KW-0378">Hydrolase</keyword>
<dbReference type="Gene3D" id="3.90.190.10">
    <property type="entry name" value="Protein tyrosine phosphatase superfamily"/>
    <property type="match status" value="1"/>
</dbReference>
<evidence type="ECO:0000256" key="1">
    <source>
        <dbReference type="ARBA" id="ARBA00012527"/>
    </source>
</evidence>
<dbReference type="InterPro" id="IPR016130">
    <property type="entry name" value="Tyr_Pase_AS"/>
</dbReference>
<dbReference type="GO" id="GO:0071543">
    <property type="term" value="P:diphosphoinositol polyphosphate metabolic process"/>
    <property type="evidence" value="ECO:0007669"/>
    <property type="project" value="EnsemblFungi"/>
</dbReference>
<dbReference type="CDD" id="cd14528">
    <property type="entry name" value="PFA-DSP_Siw14"/>
    <property type="match status" value="1"/>
</dbReference>
<dbReference type="InterPro" id="IPR004861">
    <property type="entry name" value="Siw14-like"/>
</dbReference>
<dbReference type="STRING" id="675824.A0A1E3PXU8"/>
<dbReference type="GO" id="GO:0016791">
    <property type="term" value="F:phosphatase activity"/>
    <property type="evidence" value="ECO:0007669"/>
    <property type="project" value="InterPro"/>
</dbReference>
<dbReference type="EMBL" id="KV454301">
    <property type="protein sequence ID" value="ODQ70160.1"/>
    <property type="molecule type" value="Genomic_DNA"/>
</dbReference>
<evidence type="ECO:0000256" key="6">
    <source>
        <dbReference type="ARBA" id="ARBA00047927"/>
    </source>
</evidence>
<dbReference type="FunFam" id="3.90.190.10:FF:000024">
    <property type="entry name" value="probable tyrosine-protein phosphatase At1g05000"/>
    <property type="match status" value="1"/>
</dbReference>
<dbReference type="AlphaFoldDB" id="A0A1E3PXU8"/>
<comment type="catalytic activity">
    <reaction evidence="7">
        <text>6-diphospho-1D-myo-inositol pentakisphosphate + H2O = 1D-myo-inositol hexakisphosphate + phosphate + H(+)</text>
        <dbReference type="Rhea" id="RHEA:79703"/>
        <dbReference type="ChEBI" id="CHEBI:15377"/>
        <dbReference type="ChEBI" id="CHEBI:15378"/>
        <dbReference type="ChEBI" id="CHEBI:43474"/>
        <dbReference type="ChEBI" id="CHEBI:58130"/>
        <dbReference type="ChEBI" id="CHEBI:230534"/>
        <dbReference type="EC" id="3.6.1.52"/>
    </reaction>
    <physiologicalReaction direction="left-to-right" evidence="7">
        <dbReference type="Rhea" id="RHEA:79704"/>
    </physiologicalReaction>
</comment>
<dbReference type="PROSITE" id="PS50054">
    <property type="entry name" value="TYR_PHOSPHATASE_DUAL"/>
    <property type="match status" value="1"/>
</dbReference>
<sequence>MPATTQSSKQSVAVVGAVGNWGCIPGHVPSSVPVSAVAVDDEADENGNPENGIAEKIVPIVDPVADNPSITHGATIDHMGPRRAVSTTISPGYAVPENFSVVAPGMYRSSFPHAENFEYLKTKNLKSILVLVPEPYPEENLKFMKENNIQFFQVGMSGNKEPFVNVSDDTISTALKIAINPANHPLLIHCNRGKHRTGCLVGCVRKLQDWSLTMIFDEYRRFAHPKVRPLDQQFIELYDEREILILGRVFRWLPLRWDRTVNQYRRNNSSNGSSGSDASANEYRHQMPPPPPPPQALGVHSPASFRHYDSPGGGVPNIKLVRQSVQN</sequence>
<dbReference type="SUPFAM" id="SSF52799">
    <property type="entry name" value="(Phosphotyrosine protein) phosphatases II"/>
    <property type="match status" value="1"/>
</dbReference>
<evidence type="ECO:0000256" key="8">
    <source>
        <dbReference type="SAM" id="MobiDB-lite"/>
    </source>
</evidence>
<dbReference type="EC" id="3.6.1.52" evidence="1"/>
<comment type="similarity">
    <text evidence="3">Belongs to the protein-tyrosine phosphatase family. Atypical dual-specificity phosphatase Siw14-like subfamily.</text>
</comment>
<dbReference type="Pfam" id="PF03162">
    <property type="entry name" value="Y_phosphatase2"/>
    <property type="match status" value="1"/>
</dbReference>
<evidence type="ECO:0000256" key="3">
    <source>
        <dbReference type="ARBA" id="ARBA00044949"/>
    </source>
</evidence>
<dbReference type="OrthoDB" id="6375174at2759"/>
<evidence type="ECO:0000256" key="5">
    <source>
        <dbReference type="ARBA" id="ARBA00047562"/>
    </source>
</evidence>
<protein>
    <recommendedName>
        <fullName evidence="1">diphosphoinositol-polyphosphate diphosphatase</fullName>
        <ecNumber evidence="1">3.6.1.52</ecNumber>
    </recommendedName>
</protein>
<gene>
    <name evidence="10" type="ORF">LIPSTDRAFT_75155</name>
</gene>
<evidence type="ECO:0000259" key="9">
    <source>
        <dbReference type="PROSITE" id="PS50054"/>
    </source>
</evidence>
<evidence type="ECO:0000313" key="10">
    <source>
        <dbReference type="EMBL" id="ODQ70160.1"/>
    </source>
</evidence>
<comment type="catalytic activity">
    <reaction evidence="4">
        <text>5-diphospho-1D-myo-inositol 1,2,3,4,6-pentakisphosphate + H2O = 1D-myo-inositol hexakisphosphate + phosphate + H(+)</text>
        <dbReference type="Rhea" id="RHEA:22384"/>
        <dbReference type="ChEBI" id="CHEBI:15377"/>
        <dbReference type="ChEBI" id="CHEBI:15378"/>
        <dbReference type="ChEBI" id="CHEBI:43474"/>
        <dbReference type="ChEBI" id="CHEBI:58130"/>
        <dbReference type="ChEBI" id="CHEBI:58628"/>
        <dbReference type="EC" id="3.6.1.52"/>
    </reaction>
    <physiologicalReaction direction="left-to-right" evidence="4">
        <dbReference type="Rhea" id="RHEA:22385"/>
    </physiologicalReaction>
</comment>
<feature type="compositionally biased region" description="Low complexity" evidence="8">
    <location>
        <begin position="267"/>
        <end position="281"/>
    </location>
</feature>
<dbReference type="GO" id="GO:0052847">
    <property type="term" value="F:inositol-1,5-bisdiphosphate-2,3,4,6-tetrakisphosphate 5-diphosphatase activity"/>
    <property type="evidence" value="ECO:0007669"/>
    <property type="project" value="EnsemblFungi"/>
</dbReference>
<name>A0A1E3PXU8_LIPST</name>
<dbReference type="Proteomes" id="UP000094385">
    <property type="component" value="Unassembled WGS sequence"/>
</dbReference>
<reference evidence="10 11" key="1">
    <citation type="journal article" date="2016" name="Proc. Natl. Acad. Sci. U.S.A.">
        <title>Comparative genomics of biotechnologically important yeasts.</title>
        <authorList>
            <person name="Riley R."/>
            <person name="Haridas S."/>
            <person name="Wolfe K.H."/>
            <person name="Lopes M.R."/>
            <person name="Hittinger C.T."/>
            <person name="Goeker M."/>
            <person name="Salamov A.A."/>
            <person name="Wisecaver J.H."/>
            <person name="Long T.M."/>
            <person name="Calvey C.H."/>
            <person name="Aerts A.L."/>
            <person name="Barry K.W."/>
            <person name="Choi C."/>
            <person name="Clum A."/>
            <person name="Coughlan A.Y."/>
            <person name="Deshpande S."/>
            <person name="Douglass A.P."/>
            <person name="Hanson S.J."/>
            <person name="Klenk H.-P."/>
            <person name="LaButti K.M."/>
            <person name="Lapidus A."/>
            <person name="Lindquist E.A."/>
            <person name="Lipzen A.M."/>
            <person name="Meier-Kolthoff J.P."/>
            <person name="Ohm R.A."/>
            <person name="Otillar R.P."/>
            <person name="Pangilinan J.L."/>
            <person name="Peng Y."/>
            <person name="Rokas A."/>
            <person name="Rosa C.A."/>
            <person name="Scheuner C."/>
            <person name="Sibirny A.A."/>
            <person name="Slot J.C."/>
            <person name="Stielow J.B."/>
            <person name="Sun H."/>
            <person name="Kurtzman C.P."/>
            <person name="Blackwell M."/>
            <person name="Grigoriev I.V."/>
            <person name="Jeffries T.W."/>
        </authorList>
    </citation>
    <scope>NUCLEOTIDE SEQUENCE [LARGE SCALE GENOMIC DNA]</scope>
    <source>
        <strain evidence="10 11">NRRL Y-11557</strain>
    </source>
</reference>
<comment type="catalytic activity">
    <reaction evidence="6">
        <text>1,5-bis(diphospho)-1D-myo-inositol 2,3,4,6-tetrakisphosphate + H2O = 1-diphospho-1D-myo-inositol 2,3,4,5,6-pentakisphosphate + phosphate + 2 H(+)</text>
        <dbReference type="Rhea" id="RHEA:79699"/>
        <dbReference type="ChEBI" id="CHEBI:15377"/>
        <dbReference type="ChEBI" id="CHEBI:15378"/>
        <dbReference type="ChEBI" id="CHEBI:43474"/>
        <dbReference type="ChEBI" id="CHEBI:74946"/>
        <dbReference type="ChEBI" id="CHEBI:77983"/>
        <dbReference type="EC" id="3.6.1.52"/>
    </reaction>
    <physiologicalReaction direction="left-to-right" evidence="6">
        <dbReference type="Rhea" id="RHEA:79700"/>
    </physiologicalReaction>
</comment>
<evidence type="ECO:0000256" key="2">
    <source>
        <dbReference type="ARBA" id="ARBA00022801"/>
    </source>
</evidence>
<evidence type="ECO:0000256" key="7">
    <source>
        <dbReference type="ARBA" id="ARBA00048424"/>
    </source>
</evidence>
<dbReference type="PANTHER" id="PTHR31126:SF48">
    <property type="entry name" value="INOSITOL PHOSPHATASE SIW14"/>
    <property type="match status" value="1"/>
</dbReference>
<dbReference type="GO" id="GO:0052845">
    <property type="term" value="F:inositol-5-diphosphate-1,2,3,4,6-pentakisphosphate diphosphatase activity"/>
    <property type="evidence" value="ECO:0007669"/>
    <property type="project" value="EnsemblFungi"/>
</dbReference>
<dbReference type="GO" id="GO:0106211">
    <property type="term" value="F:inositol-5-diphosphate-1,3,4,6-tetrakisphosphate diphosphatase activity"/>
    <property type="evidence" value="ECO:0007669"/>
    <property type="project" value="EnsemblFungi"/>
</dbReference>
<feature type="region of interest" description="Disordered" evidence="8">
    <location>
        <begin position="265"/>
        <end position="317"/>
    </location>
</feature>
<accession>A0A1E3PXU8</accession>
<feature type="domain" description="Tyrosine-protein phosphatase" evidence="9">
    <location>
        <begin position="98"/>
        <end position="247"/>
    </location>
</feature>
<dbReference type="InterPro" id="IPR020428">
    <property type="entry name" value="PFA-DSPs"/>
</dbReference>
<dbReference type="PROSITE" id="PS00383">
    <property type="entry name" value="TYR_PHOSPHATASE_1"/>
    <property type="match status" value="1"/>
</dbReference>
<dbReference type="InterPro" id="IPR029021">
    <property type="entry name" value="Prot-tyrosine_phosphatase-like"/>
</dbReference>
<dbReference type="PANTHER" id="PTHR31126">
    <property type="entry name" value="TYROSINE-PROTEIN PHOSPHATASE"/>
    <property type="match status" value="1"/>
</dbReference>